<dbReference type="Pfam" id="PF05133">
    <property type="entry name" value="SPP1_portal"/>
    <property type="match status" value="1"/>
</dbReference>
<accession>A0A4Y3R175</accession>
<dbReference type="Proteomes" id="UP000319210">
    <property type="component" value="Unassembled WGS sequence"/>
</dbReference>
<comment type="caution">
    <text evidence="2">The sequence shown here is derived from an EMBL/GenBank/DDBJ whole genome shotgun (WGS) entry which is preliminary data.</text>
</comment>
<dbReference type="EMBL" id="BJMM01000012">
    <property type="protein sequence ID" value="GEB50438.1"/>
    <property type="molecule type" value="Genomic_DNA"/>
</dbReference>
<evidence type="ECO:0000256" key="1">
    <source>
        <dbReference type="SAM" id="MobiDB-lite"/>
    </source>
</evidence>
<organism evidence="2 3">
    <name type="scientific">Streptomyces cacaoi</name>
    <dbReference type="NCBI Taxonomy" id="1898"/>
    <lineage>
        <taxon>Bacteria</taxon>
        <taxon>Bacillati</taxon>
        <taxon>Actinomycetota</taxon>
        <taxon>Actinomycetes</taxon>
        <taxon>Kitasatosporales</taxon>
        <taxon>Streptomycetaceae</taxon>
        <taxon>Streptomyces</taxon>
    </lineage>
</organism>
<evidence type="ECO:0008006" key="4">
    <source>
        <dbReference type="Google" id="ProtNLM"/>
    </source>
</evidence>
<feature type="region of interest" description="Disordered" evidence="1">
    <location>
        <begin position="399"/>
        <end position="426"/>
    </location>
</feature>
<sequence>MKRSTHNIIPLLLDAPTNAIAVEGYRRPDVTGNPPEWRWWQHNRLDQRQSFVHREALATGSSYVSVLPNPANPKEPQVRGYPAIRMMAAYDDPVFDAFPLYALYLEDVNYSKKNRVKGQYFDDTFVYEVEVTDKVRILSRFPHGLGVCPIIRFTPKMDLLGRTTGMVEGVIRQQDKLNQMFLSLLIAQHYTGFAVRWATGLSPVERLDENGMPILDQDGQPTYVPPVLDPSTMLISPNESTSFGQLPAAETKDFLDAIELVVRHMCAVTETPPHYLLSGKLANLSADALAAAESAFTRKVDEIRHSFGESWELVLRLCALIAGDQGGWDAVDAEVTWADKGNRSLAQAADAGVKLFNIGVPTDLILAKMPGFTQRDIDDVKQRLEEQYGSDSLAEKFAQRIGGRPSDEESNEQDNAEQGSEPMPAA</sequence>
<protein>
    <recommendedName>
        <fullName evidence="4">Phage portal protein</fullName>
    </recommendedName>
</protein>
<dbReference type="AlphaFoldDB" id="A0A4Y3R175"/>
<reference evidence="2 3" key="1">
    <citation type="submission" date="2019-06" db="EMBL/GenBank/DDBJ databases">
        <title>Whole genome shotgun sequence of Streptomyces cacaoi subsp. cacaoi NBRC 12748.</title>
        <authorList>
            <person name="Hosoyama A."/>
            <person name="Uohara A."/>
            <person name="Ohji S."/>
            <person name="Ichikawa N."/>
        </authorList>
    </citation>
    <scope>NUCLEOTIDE SEQUENCE [LARGE SCALE GENOMIC DNA]</scope>
    <source>
        <strain evidence="2 3">NBRC 12748</strain>
    </source>
</reference>
<keyword evidence="3" id="KW-1185">Reference proteome</keyword>
<evidence type="ECO:0000313" key="3">
    <source>
        <dbReference type="Proteomes" id="UP000319210"/>
    </source>
</evidence>
<evidence type="ECO:0000313" key="2">
    <source>
        <dbReference type="EMBL" id="GEB50438.1"/>
    </source>
</evidence>
<gene>
    <name evidence="2" type="ORF">SCA03_29890</name>
</gene>
<proteinExistence type="predicted"/>
<dbReference type="InterPro" id="IPR021145">
    <property type="entry name" value="Portal_protein_SPP1_Gp6-like"/>
</dbReference>
<name>A0A4Y3R175_STRCI</name>